<dbReference type="Proteomes" id="UP000033103">
    <property type="component" value="Chromosome"/>
</dbReference>
<reference evidence="2 3" key="1">
    <citation type="journal article" date="2012" name="BMC Genomics">
        <title>Genomic sequence analysis and characterization of Sneathia amnii sp. nov.</title>
        <authorList>
            <consortium name="Vaginal Microbiome Consortium (additional members)"/>
            <person name="Harwich M.D.Jr."/>
            <person name="Serrano M.G."/>
            <person name="Fettweis J.M."/>
            <person name="Alves J.M."/>
            <person name="Reimers M.A."/>
            <person name="Buck G.A."/>
            <person name="Jefferson K.K."/>
        </authorList>
    </citation>
    <scope>NUCLEOTIDE SEQUENCE [LARGE SCALE GENOMIC DNA]</scope>
    <source>
        <strain evidence="2 3">SN35</strain>
    </source>
</reference>
<sequence>MKKLIFLILILLTTIGCGLTPEKTVETFLTDVKEKKVDKAMELSNNPDFVKNLEHNFSNDMQKMFFNTLYSNLEFKVLNSVKQQDKSIIVNVEIVNIDVQDLLLKVFQSSLQKTFNGQKDVNIEKEILSVLSSGNFKKNKVVDQYVLVRKGRKYKVDVTSKNIDNIFGGYYSSIANISNIGR</sequence>
<evidence type="ECO:0000256" key="1">
    <source>
        <dbReference type="SAM" id="SignalP"/>
    </source>
</evidence>
<dbReference type="EMBL" id="CP011280">
    <property type="protein sequence ID" value="AKC96060.1"/>
    <property type="molecule type" value="Genomic_DNA"/>
</dbReference>
<feature type="signal peptide" evidence="1">
    <location>
        <begin position="1"/>
        <end position="18"/>
    </location>
</feature>
<dbReference type="KEGG" id="sns:VC03_06220"/>
<organism evidence="2 3">
    <name type="scientific">Sneathia vaginalis</name>
    <dbReference type="NCBI Taxonomy" id="187101"/>
    <lineage>
        <taxon>Bacteria</taxon>
        <taxon>Fusobacteriati</taxon>
        <taxon>Fusobacteriota</taxon>
        <taxon>Fusobacteriia</taxon>
        <taxon>Fusobacteriales</taxon>
        <taxon>Leptotrichiaceae</taxon>
        <taxon>Sneathia</taxon>
    </lineage>
</organism>
<dbReference type="PATRIC" id="fig|1069640.6.peg.1235"/>
<dbReference type="STRING" id="187101.VC03_06220"/>
<feature type="chain" id="PRO_5002416772" description="Lipoprotein" evidence="1">
    <location>
        <begin position="19"/>
        <end position="182"/>
    </location>
</feature>
<dbReference type="OrthoDB" id="95273at2"/>
<dbReference type="AlphaFoldDB" id="A0A0E3ZBZ1"/>
<protein>
    <recommendedName>
        <fullName evidence="4">Lipoprotein</fullName>
    </recommendedName>
</protein>
<gene>
    <name evidence="2" type="ORF">VC03_06220</name>
</gene>
<accession>A0A0E3ZBZ1</accession>
<evidence type="ECO:0000313" key="3">
    <source>
        <dbReference type="Proteomes" id="UP000033103"/>
    </source>
</evidence>
<evidence type="ECO:0008006" key="4">
    <source>
        <dbReference type="Google" id="ProtNLM"/>
    </source>
</evidence>
<evidence type="ECO:0000313" key="2">
    <source>
        <dbReference type="EMBL" id="AKC96060.1"/>
    </source>
</evidence>
<keyword evidence="1" id="KW-0732">Signal</keyword>
<dbReference type="RefSeq" id="WP_046329164.1">
    <property type="nucleotide sequence ID" value="NZ_CAUPIC010000008.1"/>
</dbReference>
<dbReference type="HOGENOM" id="CLU_111984_0_0_0"/>
<keyword evidence="3" id="KW-1185">Reference proteome</keyword>
<name>A0A0E3ZBZ1_9FUSO</name>
<proteinExistence type="predicted"/>
<dbReference type="PROSITE" id="PS51257">
    <property type="entry name" value="PROKAR_LIPOPROTEIN"/>
    <property type="match status" value="1"/>
</dbReference>